<dbReference type="Gene3D" id="1.25.40.10">
    <property type="entry name" value="Tetratricopeptide repeat domain"/>
    <property type="match status" value="3"/>
</dbReference>
<dbReference type="SMART" id="SM00028">
    <property type="entry name" value="TPR"/>
    <property type="match status" value="7"/>
</dbReference>
<dbReference type="PANTHER" id="PTHR10271:SF29">
    <property type="entry name" value="INTERFERON-INDUCED PROTEIN WITH TETRATRICOPEPTIDE REPEATS-RELATED"/>
    <property type="match status" value="1"/>
</dbReference>
<keyword evidence="6" id="KW-1185">Reference proteome</keyword>
<keyword evidence="1" id="KW-0677">Repeat</keyword>
<dbReference type="Pfam" id="PF13181">
    <property type="entry name" value="TPR_8"/>
    <property type="match status" value="1"/>
</dbReference>
<dbReference type="PANTHER" id="PTHR10271">
    <property type="entry name" value="INTERFERON-INDUCED PROTEIN WITH TETRATRICOPEPTIDE REPEATS"/>
    <property type="match status" value="1"/>
</dbReference>
<evidence type="ECO:0000313" key="5">
    <source>
        <dbReference type="EMBL" id="KAK2820752.1"/>
    </source>
</evidence>
<sequence length="487" mass="56307">MSALSSRLQQLQSRFTWDLKKDHMDLESLSTRLQDHIELKLGQQGAVARSYSFLAYVRYLQGRPEEAESLLSQSEEKTRESYNEDSERHLIVIYGDLAWLKYHTGDYMQSQTYCQRVQDILLKYPTGSATDLHPEVYGEKGWSYLKFSRSYYPKAVDCFRKALELQPDDSEWNAGFAIALYRTESISFQKNVKQIGSETSQELEESPGTKQLRRALEVSPDDAVLMSMLVLKLVSYQKHHEAKSLLERALKLDPDNPHVTRYIAKYFRIQGDNDQSIELLKEALKKTSHSAFIHHQLAVCYSNNKRAERTKIPYNNQKVKQWRRLAIDHLEKAVELKGSFVLAMVTLALLYGEEKNFSRAEELFQQSSQILTVSEKGICQVFHQRYGDFYHYHTKKEDKAIDQYTQGLLLIPTAHEGKYCAKRLKQIADRRLSRDEDDGQAYALLGLVAKAEGDRKAAAEFYEKALDCDESNDSYLSELCELRIDLQ</sequence>
<organism evidence="5 6">
    <name type="scientific">Channa striata</name>
    <name type="common">Snakehead murrel</name>
    <name type="synonym">Ophicephalus striatus</name>
    <dbReference type="NCBI Taxonomy" id="64152"/>
    <lineage>
        <taxon>Eukaryota</taxon>
        <taxon>Metazoa</taxon>
        <taxon>Chordata</taxon>
        <taxon>Craniata</taxon>
        <taxon>Vertebrata</taxon>
        <taxon>Euteleostomi</taxon>
        <taxon>Actinopterygii</taxon>
        <taxon>Neopterygii</taxon>
        <taxon>Teleostei</taxon>
        <taxon>Neoteleostei</taxon>
        <taxon>Acanthomorphata</taxon>
        <taxon>Anabantaria</taxon>
        <taxon>Anabantiformes</taxon>
        <taxon>Channoidei</taxon>
        <taxon>Channidae</taxon>
        <taxon>Channa</taxon>
    </lineage>
</organism>
<evidence type="ECO:0000313" key="6">
    <source>
        <dbReference type="Proteomes" id="UP001187415"/>
    </source>
</evidence>
<comment type="caution">
    <text evidence="5">The sequence shown here is derived from an EMBL/GenBank/DDBJ whole genome shotgun (WGS) entry which is preliminary data.</text>
</comment>
<dbReference type="FunFam" id="1.25.40.10:FF:000032">
    <property type="entry name" value="Interferon-induced protein with tetratricopeptide repeats 5"/>
    <property type="match status" value="1"/>
</dbReference>
<keyword evidence="2 4" id="KW-0802">TPR repeat</keyword>
<evidence type="ECO:0000256" key="4">
    <source>
        <dbReference type="PROSITE-ProRule" id="PRU00339"/>
    </source>
</evidence>
<proteinExistence type="inferred from homology"/>
<feature type="repeat" description="TPR" evidence="4">
    <location>
        <begin position="439"/>
        <end position="472"/>
    </location>
</feature>
<gene>
    <name evidence="5" type="ORF">Q5P01_023711</name>
</gene>
<reference evidence="5" key="1">
    <citation type="submission" date="2023-07" db="EMBL/GenBank/DDBJ databases">
        <title>Chromosome-level Genome Assembly of Striped Snakehead (Channa striata).</title>
        <authorList>
            <person name="Liu H."/>
        </authorList>
    </citation>
    <scope>NUCLEOTIDE SEQUENCE</scope>
    <source>
        <strain evidence="5">Gz</strain>
        <tissue evidence="5">Muscle</tissue>
    </source>
</reference>
<dbReference type="InterPro" id="IPR011990">
    <property type="entry name" value="TPR-like_helical_dom_sf"/>
</dbReference>
<dbReference type="Proteomes" id="UP001187415">
    <property type="component" value="Unassembled WGS sequence"/>
</dbReference>
<dbReference type="EMBL" id="JAUPFM010000019">
    <property type="protein sequence ID" value="KAK2820752.1"/>
    <property type="molecule type" value="Genomic_DNA"/>
</dbReference>
<dbReference type="SUPFAM" id="SSF48452">
    <property type="entry name" value="TPR-like"/>
    <property type="match status" value="3"/>
</dbReference>
<dbReference type="PROSITE" id="PS50005">
    <property type="entry name" value="TPR"/>
    <property type="match status" value="2"/>
</dbReference>
<evidence type="ECO:0000256" key="2">
    <source>
        <dbReference type="ARBA" id="ARBA00022803"/>
    </source>
</evidence>
<dbReference type="GO" id="GO:0005829">
    <property type="term" value="C:cytosol"/>
    <property type="evidence" value="ECO:0007669"/>
    <property type="project" value="TreeGrafter"/>
</dbReference>
<evidence type="ECO:0000256" key="1">
    <source>
        <dbReference type="ARBA" id="ARBA00022737"/>
    </source>
</evidence>
<dbReference type="InterPro" id="IPR019734">
    <property type="entry name" value="TPR_rpt"/>
</dbReference>
<feature type="repeat" description="TPR" evidence="4">
    <location>
        <begin position="136"/>
        <end position="169"/>
    </location>
</feature>
<comment type="similarity">
    <text evidence="3">Belongs to the IFIT family.</text>
</comment>
<evidence type="ECO:0008006" key="7">
    <source>
        <dbReference type="Google" id="ProtNLM"/>
    </source>
</evidence>
<protein>
    <recommendedName>
        <fullName evidence="7">Interferon-induced protein with tetratricopeptide repeats 5</fullName>
    </recommendedName>
</protein>
<accession>A0AA88IWV0</accession>
<dbReference type="GO" id="GO:0051607">
    <property type="term" value="P:defense response to virus"/>
    <property type="evidence" value="ECO:0007669"/>
    <property type="project" value="TreeGrafter"/>
</dbReference>
<dbReference type="AlphaFoldDB" id="A0AA88IWV0"/>
<evidence type="ECO:0000256" key="3">
    <source>
        <dbReference type="ARBA" id="ARBA00038336"/>
    </source>
</evidence>
<name>A0AA88IWV0_CHASR</name>
<dbReference type="Pfam" id="PF13432">
    <property type="entry name" value="TPR_16"/>
    <property type="match status" value="1"/>
</dbReference>